<accession>A0A811L813</accession>
<evidence type="ECO:0000256" key="1">
    <source>
        <dbReference type="ARBA" id="ARBA00004629"/>
    </source>
</evidence>
<dbReference type="PROSITE" id="PS00108">
    <property type="entry name" value="PROTEIN_KINASE_ST"/>
    <property type="match status" value="1"/>
</dbReference>
<dbReference type="AlphaFoldDB" id="A0A811L813"/>
<evidence type="ECO:0000256" key="3">
    <source>
        <dbReference type="ARBA" id="ARBA00022741"/>
    </source>
</evidence>
<keyword evidence="11" id="KW-1185">Reference proteome</keyword>
<feature type="compositionally biased region" description="Low complexity" evidence="8">
    <location>
        <begin position="234"/>
        <end position="245"/>
    </location>
</feature>
<dbReference type="InterPro" id="IPR017441">
    <property type="entry name" value="Protein_kinase_ATP_BS"/>
</dbReference>
<dbReference type="SMART" id="SM00220">
    <property type="entry name" value="S_TKc"/>
    <property type="match status" value="1"/>
</dbReference>
<dbReference type="GO" id="GO:0032991">
    <property type="term" value="C:protein-containing complex"/>
    <property type="evidence" value="ECO:0007669"/>
    <property type="project" value="UniProtKB-ARBA"/>
</dbReference>
<dbReference type="GO" id="GO:0051754">
    <property type="term" value="P:meiotic sister chromatid cohesion, centromeric"/>
    <property type="evidence" value="ECO:0007669"/>
    <property type="project" value="TreeGrafter"/>
</dbReference>
<evidence type="ECO:0000256" key="2">
    <source>
        <dbReference type="ARBA" id="ARBA00022454"/>
    </source>
</evidence>
<evidence type="ECO:0000256" key="6">
    <source>
        <dbReference type="ARBA" id="ARBA00023328"/>
    </source>
</evidence>
<evidence type="ECO:0000256" key="4">
    <source>
        <dbReference type="ARBA" id="ARBA00022838"/>
    </source>
</evidence>
<evidence type="ECO:0000256" key="7">
    <source>
        <dbReference type="PROSITE-ProRule" id="PRU10141"/>
    </source>
</evidence>
<dbReference type="PANTHER" id="PTHR14030:SF4">
    <property type="entry name" value="BUB1 KINASE, ISOFORM A-RELATED"/>
    <property type="match status" value="1"/>
</dbReference>
<evidence type="ECO:0000313" key="10">
    <source>
        <dbReference type="EMBL" id="CAD5223666.1"/>
    </source>
</evidence>
<feature type="region of interest" description="Disordered" evidence="8">
    <location>
        <begin position="212"/>
        <end position="314"/>
    </location>
</feature>
<dbReference type="GO" id="GO:0005634">
    <property type="term" value="C:nucleus"/>
    <property type="evidence" value="ECO:0007669"/>
    <property type="project" value="TreeGrafter"/>
</dbReference>
<dbReference type="InterPro" id="IPR011009">
    <property type="entry name" value="Kinase-like_dom_sf"/>
</dbReference>
<dbReference type="InterPro" id="IPR008271">
    <property type="entry name" value="Ser/Thr_kinase_AS"/>
</dbReference>
<organism evidence="10 11">
    <name type="scientific">Bursaphelenchus okinawaensis</name>
    <dbReference type="NCBI Taxonomy" id="465554"/>
    <lineage>
        <taxon>Eukaryota</taxon>
        <taxon>Metazoa</taxon>
        <taxon>Ecdysozoa</taxon>
        <taxon>Nematoda</taxon>
        <taxon>Chromadorea</taxon>
        <taxon>Rhabditida</taxon>
        <taxon>Tylenchina</taxon>
        <taxon>Tylenchomorpha</taxon>
        <taxon>Aphelenchoidea</taxon>
        <taxon>Aphelenchoididae</taxon>
        <taxon>Bursaphelenchus</taxon>
    </lineage>
</organism>
<feature type="compositionally biased region" description="Basic and acidic residues" evidence="8">
    <location>
        <begin position="296"/>
        <end position="307"/>
    </location>
</feature>
<feature type="domain" description="Protein kinase" evidence="9">
    <location>
        <begin position="459"/>
        <end position="753"/>
    </location>
</feature>
<evidence type="ECO:0000256" key="8">
    <source>
        <dbReference type="SAM" id="MobiDB-lite"/>
    </source>
</evidence>
<feature type="binding site" evidence="7">
    <location>
        <position position="487"/>
    </location>
    <ligand>
        <name>ATP</name>
        <dbReference type="ChEBI" id="CHEBI:30616"/>
    </ligand>
</feature>
<name>A0A811L813_9BILA</name>
<protein>
    <recommendedName>
        <fullName evidence="9">Protein kinase domain-containing protein</fullName>
    </recommendedName>
</protein>
<dbReference type="GO" id="GO:0005524">
    <property type="term" value="F:ATP binding"/>
    <property type="evidence" value="ECO:0007669"/>
    <property type="project" value="UniProtKB-UniRule"/>
</dbReference>
<dbReference type="PROSITE" id="PS50011">
    <property type="entry name" value="PROTEIN_KINASE_DOM"/>
    <property type="match status" value="1"/>
</dbReference>
<dbReference type="EMBL" id="CAJFDH010000005">
    <property type="protein sequence ID" value="CAD5223666.1"/>
    <property type="molecule type" value="Genomic_DNA"/>
</dbReference>
<dbReference type="Proteomes" id="UP000614601">
    <property type="component" value="Unassembled WGS sequence"/>
</dbReference>
<dbReference type="Gene3D" id="1.10.510.10">
    <property type="entry name" value="Transferase(Phosphotransferase) domain 1"/>
    <property type="match status" value="1"/>
</dbReference>
<dbReference type="Pfam" id="PF00069">
    <property type="entry name" value="Pkinase"/>
    <property type="match status" value="1"/>
</dbReference>
<feature type="compositionally biased region" description="Polar residues" evidence="8">
    <location>
        <begin position="284"/>
        <end position="294"/>
    </location>
</feature>
<dbReference type="OrthoDB" id="248495at2759"/>
<dbReference type="GO" id="GO:0007094">
    <property type="term" value="P:mitotic spindle assembly checkpoint signaling"/>
    <property type="evidence" value="ECO:0007669"/>
    <property type="project" value="InterPro"/>
</dbReference>
<dbReference type="EMBL" id="CAJFCW020000005">
    <property type="protein sequence ID" value="CAG9118422.1"/>
    <property type="molecule type" value="Genomic_DNA"/>
</dbReference>
<evidence type="ECO:0000259" key="9">
    <source>
        <dbReference type="PROSITE" id="PS50011"/>
    </source>
</evidence>
<dbReference type="GO" id="GO:0004672">
    <property type="term" value="F:protein kinase activity"/>
    <property type="evidence" value="ECO:0007669"/>
    <property type="project" value="InterPro"/>
</dbReference>
<comment type="subcellular location">
    <subcellularLocation>
        <location evidence="1">Chromosome</location>
        <location evidence="1">Centromere</location>
        <location evidence="1">Kinetochore</location>
    </subcellularLocation>
</comment>
<evidence type="ECO:0000256" key="5">
    <source>
        <dbReference type="ARBA" id="ARBA00022840"/>
    </source>
</evidence>
<keyword evidence="6" id="KW-0137">Centromere</keyword>
<keyword evidence="4" id="KW-0995">Kinetochore</keyword>
<keyword evidence="2" id="KW-0158">Chromosome</keyword>
<reference evidence="10" key="1">
    <citation type="submission" date="2020-09" db="EMBL/GenBank/DDBJ databases">
        <authorList>
            <person name="Kikuchi T."/>
        </authorList>
    </citation>
    <scope>NUCLEOTIDE SEQUENCE</scope>
    <source>
        <strain evidence="10">SH1</strain>
    </source>
</reference>
<evidence type="ECO:0000313" key="11">
    <source>
        <dbReference type="Proteomes" id="UP000614601"/>
    </source>
</evidence>
<dbReference type="GO" id="GO:0000776">
    <property type="term" value="C:kinetochore"/>
    <property type="evidence" value="ECO:0007669"/>
    <property type="project" value="UniProtKB-KW"/>
</dbReference>
<dbReference type="InterPro" id="IPR000719">
    <property type="entry name" value="Prot_kinase_dom"/>
</dbReference>
<dbReference type="PANTHER" id="PTHR14030">
    <property type="entry name" value="MITOTIC CHECKPOINT SERINE/THREONINE-PROTEIN KINASE BUB1"/>
    <property type="match status" value="1"/>
</dbReference>
<gene>
    <name evidence="10" type="ORF">BOKJ2_LOCUS10436</name>
</gene>
<dbReference type="InterPro" id="IPR015661">
    <property type="entry name" value="Bub1/Mad3"/>
</dbReference>
<keyword evidence="3 7" id="KW-0547">Nucleotide-binding</keyword>
<comment type="caution">
    <text evidence="10">The sequence shown here is derived from an EMBL/GenBank/DDBJ whole genome shotgun (WGS) entry which is preliminary data.</text>
</comment>
<keyword evidence="5 7" id="KW-0067">ATP-binding</keyword>
<proteinExistence type="predicted"/>
<dbReference type="SUPFAM" id="SSF56112">
    <property type="entry name" value="Protein kinase-like (PK-like)"/>
    <property type="match status" value="1"/>
</dbReference>
<feature type="region of interest" description="Disordered" evidence="8">
    <location>
        <begin position="172"/>
        <end position="200"/>
    </location>
</feature>
<dbReference type="PROSITE" id="PS00107">
    <property type="entry name" value="PROTEIN_KINASE_ATP"/>
    <property type="match status" value="1"/>
</dbReference>
<dbReference type="Proteomes" id="UP000783686">
    <property type="component" value="Unassembled WGS sequence"/>
</dbReference>
<sequence length="753" mass="85805">MATKEEDKLLDVFCKGLFLLTEKCVDEDKQIRFVHKMVTAAEQDVKPNLQQVLIKKMLLHFLRSLQFDSDEELELILELWHKFSKTSRNLGALTVFKNIEKDYNEFWQYYRHLAEILIEHGKEKDIPALLEKCCENCRLTMDEIKEKFGHKFDSIFPKEADTTLLLIQSVKHNPRKSVPSKPEKAAIHRRRSSLAPPKLDMVMEKSIENSLLEDDKGAKGSAGRSDFYETLPASQTTQVVNTQSQPKKTDDFSIFCDQPSPKPQKVKSPPKLACSSPAHKKPKTSLQDSASFENLSDEKENDKRKSLDVNSPTVCGFGRPSNFDMLSSTPESASKAKGNMSINLPTLVFDRVESPLDLSKDVMNFNTKKTEEKRKTPSPHLESALNKLTLCGPGNSEEVLESTINASLEFNGDINPWDENARMEMVRKAHLIVNQHDFTKEKAPKFDVNCKVTLGGENFFITQLLGHGGFAKVFKAANDEDKYYAIKFQKPACPYEVHMIATVCRAMPEKLKEFVMQIQDAFIFRDASAIVYSYGKHGTALDLANTYKKSKREMHGAAVNVIGIQLANVLKYIHKAEIIHADIKPDNLLLCTPIDGPIEIATLMERPIIKLIDFGRAIDMKYFKGKEFRGRAKTKAFDCCEMIDGRPWTYQTDFYGFAASLYLLITNNYMEVTKICDKYKPTVAIKRRLVNRNVFVEILEQFLNIPSCSRLPNWDSTIQFMMTNLKEAFNEEPIPFRNGIQGMYDMISHTKSN</sequence>